<dbReference type="GO" id="GO:0004066">
    <property type="term" value="F:asparagine synthase (glutamine-hydrolyzing) activity"/>
    <property type="evidence" value="ECO:0007669"/>
    <property type="project" value="UniProtKB-EC"/>
</dbReference>
<evidence type="ECO:0000313" key="13">
    <source>
        <dbReference type="EMBL" id="SLM85556.1"/>
    </source>
</evidence>
<dbReference type="PANTHER" id="PTHR43284">
    <property type="entry name" value="ASPARAGINE SYNTHETASE (GLUTAMINE-HYDROLYZING)"/>
    <property type="match status" value="1"/>
</dbReference>
<keyword evidence="5 10" id="KW-0067">ATP-binding</keyword>
<accession>A0A1X6WPG7</accession>
<dbReference type="GO" id="GO:0005524">
    <property type="term" value="F:ATP binding"/>
    <property type="evidence" value="ECO:0007669"/>
    <property type="project" value="UniProtKB-KW"/>
</dbReference>
<dbReference type="CDD" id="cd01991">
    <property type="entry name" value="Asn_synthase_B_C"/>
    <property type="match status" value="1"/>
</dbReference>
<dbReference type="EC" id="6.3.5.4" evidence="3"/>
<dbReference type="Pfam" id="PF00733">
    <property type="entry name" value="Asn_synthase"/>
    <property type="match status" value="1"/>
</dbReference>
<keyword evidence="7 9" id="KW-0315">Glutamine amidotransferase</keyword>
<dbReference type="GO" id="GO:0006529">
    <property type="term" value="P:asparagine biosynthetic process"/>
    <property type="evidence" value="ECO:0007669"/>
    <property type="project" value="UniProtKB-KW"/>
</dbReference>
<evidence type="ECO:0000256" key="9">
    <source>
        <dbReference type="PIRSR" id="PIRSR001589-1"/>
    </source>
</evidence>
<evidence type="ECO:0000256" key="8">
    <source>
        <dbReference type="ARBA" id="ARBA00048741"/>
    </source>
</evidence>
<evidence type="ECO:0000313" key="14">
    <source>
        <dbReference type="Proteomes" id="UP000195918"/>
    </source>
</evidence>
<comment type="catalytic activity">
    <reaction evidence="8">
        <text>L-aspartate + L-glutamine + ATP + H2O = L-asparagine + L-glutamate + AMP + diphosphate + H(+)</text>
        <dbReference type="Rhea" id="RHEA:12228"/>
        <dbReference type="ChEBI" id="CHEBI:15377"/>
        <dbReference type="ChEBI" id="CHEBI:15378"/>
        <dbReference type="ChEBI" id="CHEBI:29985"/>
        <dbReference type="ChEBI" id="CHEBI:29991"/>
        <dbReference type="ChEBI" id="CHEBI:30616"/>
        <dbReference type="ChEBI" id="CHEBI:33019"/>
        <dbReference type="ChEBI" id="CHEBI:58048"/>
        <dbReference type="ChEBI" id="CHEBI:58359"/>
        <dbReference type="ChEBI" id="CHEBI:456215"/>
        <dbReference type="EC" id="6.3.5.4"/>
    </reaction>
</comment>
<dbReference type="OrthoDB" id="9763290at2"/>
<keyword evidence="4 10" id="KW-0547">Nucleotide-binding</keyword>
<dbReference type="InterPro" id="IPR014729">
    <property type="entry name" value="Rossmann-like_a/b/a_fold"/>
</dbReference>
<evidence type="ECO:0000256" key="2">
    <source>
        <dbReference type="ARBA" id="ARBA00005752"/>
    </source>
</evidence>
<dbReference type="SUPFAM" id="SSF52402">
    <property type="entry name" value="Adenine nucleotide alpha hydrolases-like"/>
    <property type="match status" value="1"/>
</dbReference>
<dbReference type="InterPro" id="IPR029055">
    <property type="entry name" value="Ntn_hydrolases_N"/>
</dbReference>
<dbReference type="Proteomes" id="UP000195918">
    <property type="component" value="Unassembled WGS sequence"/>
</dbReference>
<organism evidence="13 14">
    <name type="scientific">Vagococcus fluvialis bH819</name>
    <dbReference type="NCBI Taxonomy" id="1255619"/>
    <lineage>
        <taxon>Bacteria</taxon>
        <taxon>Bacillati</taxon>
        <taxon>Bacillota</taxon>
        <taxon>Bacilli</taxon>
        <taxon>Lactobacillales</taxon>
        <taxon>Enterococcaceae</taxon>
        <taxon>Vagococcus</taxon>
    </lineage>
</organism>
<feature type="binding site" evidence="10">
    <location>
        <begin position="354"/>
        <end position="355"/>
    </location>
    <ligand>
        <name>ATP</name>
        <dbReference type="ChEBI" id="CHEBI:30616"/>
    </ligand>
</feature>
<evidence type="ECO:0000256" key="3">
    <source>
        <dbReference type="ARBA" id="ARBA00012737"/>
    </source>
</evidence>
<gene>
    <name evidence="13" type="ORF">FM121_05610</name>
</gene>
<feature type="binding site" evidence="10">
    <location>
        <position position="99"/>
    </location>
    <ligand>
        <name>L-glutamine</name>
        <dbReference type="ChEBI" id="CHEBI:58359"/>
    </ligand>
</feature>
<dbReference type="NCBIfam" id="TIGR01536">
    <property type="entry name" value="asn_synth_AEB"/>
    <property type="match status" value="1"/>
</dbReference>
<dbReference type="EMBL" id="FWFD01000008">
    <property type="protein sequence ID" value="SLM85556.1"/>
    <property type="molecule type" value="Genomic_DNA"/>
</dbReference>
<name>A0A1X6WPG7_9ENTE</name>
<dbReference type="PIRSF" id="PIRSF001589">
    <property type="entry name" value="Asn_synthetase_glu-h"/>
    <property type="match status" value="1"/>
</dbReference>
<dbReference type="AlphaFoldDB" id="A0A1X6WPG7"/>
<dbReference type="GO" id="GO:0005829">
    <property type="term" value="C:cytosol"/>
    <property type="evidence" value="ECO:0007669"/>
    <property type="project" value="TreeGrafter"/>
</dbReference>
<sequence length="627" mass="72596">MCGIVGFIDNNSVESKEKIINNMMEAIAHRGPNSAGSHVDAQGALGFRRLSIVDLEGGSQPIYNEDKTLVITFNGEIYNHLELRKDLIEKGHIFTTHADTEVLLHGYEEYGAEILQKIRGMFAFVIWNTQTNELFGARDHFGIKPFYYTEMNGSFIYGSEIKSFLQHPEFKKELNKEALRPFMTFQYSALDETFFKNVYRIKEGHFFTYKNGLLEIKQYWDVKDNEKNMSLAETVDLIDKTVKESIDIHKNADVEVGSFLSSGVDSSYVATVLRPNKTYSIGFGDKTFNESVEAKALTDMIGLQNESRVIEGEESFMNFPLIQYHLDEPDSNPSCVPLFFLSELASRDVRVVMSGEGADELFGGYQTYGFYTKSKFIRKTTELLKKLPEKAKYGLAGFIKDKQFPGSLHMYSNLAPAEECFIGNAKVFEEKEALEYLTSDYSKSPSVADIVNKQYKKVSRVSNLKKKKYLDFHQWMPKDILLKADKLSMAHSLELRVPLLDIELMKVSEQVPEKYMINSENTKYAFRQAAGRHLPEEWSNREKLGFPVPIKDWLREERYYQHVRELFSNEWVNEFFNQEKIIQLLDDNFEEKVDERRKIWTIFTFLTWYNVYFINDGQKPELVDLTA</sequence>
<comment type="pathway">
    <text evidence="1">Amino-acid biosynthesis; L-asparagine biosynthesis; L-asparagine from L-aspartate (L-Gln route): step 1/1.</text>
</comment>
<dbReference type="RefSeq" id="WP_086951188.1">
    <property type="nucleotide sequence ID" value="NZ_FWFD01000008.1"/>
</dbReference>
<dbReference type="SUPFAM" id="SSF56235">
    <property type="entry name" value="N-terminal nucleophile aminohydrolases (Ntn hydrolases)"/>
    <property type="match status" value="1"/>
</dbReference>
<feature type="active site" description="For GATase activity" evidence="9">
    <location>
        <position position="2"/>
    </location>
</feature>
<dbReference type="InterPro" id="IPR033738">
    <property type="entry name" value="AsnB_N"/>
</dbReference>
<dbReference type="PROSITE" id="PS51278">
    <property type="entry name" value="GATASE_TYPE_2"/>
    <property type="match status" value="1"/>
</dbReference>
<dbReference type="InterPro" id="IPR006426">
    <property type="entry name" value="Asn_synth_AEB"/>
</dbReference>
<evidence type="ECO:0000256" key="6">
    <source>
        <dbReference type="ARBA" id="ARBA00022888"/>
    </source>
</evidence>
<evidence type="ECO:0000256" key="1">
    <source>
        <dbReference type="ARBA" id="ARBA00005187"/>
    </source>
</evidence>
<dbReference type="Gene3D" id="3.60.20.10">
    <property type="entry name" value="Glutamine Phosphoribosylpyrophosphate, subunit 1, domain 1"/>
    <property type="match status" value="1"/>
</dbReference>
<feature type="site" description="Important for beta-aspartyl-AMP intermediate formation" evidence="11">
    <location>
        <position position="356"/>
    </location>
</feature>
<evidence type="ECO:0000256" key="11">
    <source>
        <dbReference type="PIRSR" id="PIRSR001589-3"/>
    </source>
</evidence>
<dbReference type="PANTHER" id="PTHR43284:SF1">
    <property type="entry name" value="ASPARAGINE SYNTHETASE"/>
    <property type="match status" value="1"/>
</dbReference>
<protein>
    <recommendedName>
        <fullName evidence="3">asparagine synthase (glutamine-hydrolyzing)</fullName>
        <ecNumber evidence="3">6.3.5.4</ecNumber>
    </recommendedName>
</protein>
<feature type="binding site" evidence="10">
    <location>
        <position position="281"/>
    </location>
    <ligand>
        <name>ATP</name>
        <dbReference type="ChEBI" id="CHEBI:30616"/>
    </ligand>
</feature>
<dbReference type="InterPro" id="IPR001962">
    <property type="entry name" value="Asn_synthase"/>
</dbReference>
<keyword evidence="6 9" id="KW-0061">Asparagine biosynthesis</keyword>
<evidence type="ECO:0000259" key="12">
    <source>
        <dbReference type="PROSITE" id="PS51278"/>
    </source>
</evidence>
<dbReference type="InterPro" id="IPR017932">
    <property type="entry name" value="GATase_2_dom"/>
</dbReference>
<evidence type="ECO:0000256" key="10">
    <source>
        <dbReference type="PIRSR" id="PIRSR001589-2"/>
    </source>
</evidence>
<evidence type="ECO:0000256" key="5">
    <source>
        <dbReference type="ARBA" id="ARBA00022840"/>
    </source>
</evidence>
<dbReference type="CDD" id="cd00712">
    <property type="entry name" value="AsnB"/>
    <property type="match status" value="1"/>
</dbReference>
<dbReference type="Gene3D" id="3.40.50.620">
    <property type="entry name" value="HUPs"/>
    <property type="match status" value="1"/>
</dbReference>
<feature type="domain" description="Glutamine amidotransferase type-2" evidence="12">
    <location>
        <begin position="2"/>
        <end position="212"/>
    </location>
</feature>
<dbReference type="InterPro" id="IPR051786">
    <property type="entry name" value="ASN_synthetase/amidase"/>
</dbReference>
<dbReference type="Pfam" id="PF13537">
    <property type="entry name" value="GATase_7"/>
    <property type="match status" value="1"/>
</dbReference>
<evidence type="ECO:0000256" key="7">
    <source>
        <dbReference type="ARBA" id="ARBA00022962"/>
    </source>
</evidence>
<reference evidence="14" key="1">
    <citation type="submission" date="2017-02" db="EMBL/GenBank/DDBJ databases">
        <authorList>
            <person name="Dridi B."/>
        </authorList>
    </citation>
    <scope>NUCLEOTIDE SEQUENCE [LARGE SCALE GENOMIC DNA]</scope>
    <source>
        <strain evidence="14">bH819</strain>
    </source>
</reference>
<evidence type="ECO:0000256" key="4">
    <source>
        <dbReference type="ARBA" id="ARBA00022741"/>
    </source>
</evidence>
<comment type="similarity">
    <text evidence="2">Belongs to the asparagine synthetase family.</text>
</comment>
<proteinExistence type="inferred from homology"/>
<keyword evidence="9" id="KW-0028">Amino-acid biosynthesis</keyword>
<keyword evidence="13" id="KW-0436">Ligase</keyword>
<keyword evidence="14" id="KW-1185">Reference proteome</keyword>